<evidence type="ECO:0000313" key="3">
    <source>
        <dbReference type="Proteomes" id="UP000076532"/>
    </source>
</evidence>
<evidence type="ECO:0000256" key="1">
    <source>
        <dbReference type="SAM" id="MobiDB-lite"/>
    </source>
</evidence>
<feature type="compositionally biased region" description="Polar residues" evidence="1">
    <location>
        <begin position="105"/>
        <end position="117"/>
    </location>
</feature>
<sequence length="130" mass="13996">MDDDCRDGGGMGRKRNSAIDMQNILASPEASPVFSCATSNAHGMPEGGTQVGKIANAGRSQRVESNSTSTPCEELRAGMRLTTEFGWSDNEDEDAPSPITRRLSTLNISRNTSTAPRRSNHPLMCTVPQQ</sequence>
<name>A0A166DDQ7_9AGAM</name>
<dbReference type="STRING" id="436010.A0A166DDQ7"/>
<dbReference type="OrthoDB" id="3064136at2759"/>
<proteinExistence type="predicted"/>
<organism evidence="2 3">
    <name type="scientific">Athelia psychrophila</name>
    <dbReference type="NCBI Taxonomy" id="1759441"/>
    <lineage>
        <taxon>Eukaryota</taxon>
        <taxon>Fungi</taxon>
        <taxon>Dikarya</taxon>
        <taxon>Basidiomycota</taxon>
        <taxon>Agaricomycotina</taxon>
        <taxon>Agaricomycetes</taxon>
        <taxon>Agaricomycetidae</taxon>
        <taxon>Atheliales</taxon>
        <taxon>Atheliaceae</taxon>
        <taxon>Athelia</taxon>
    </lineage>
</organism>
<feature type="region of interest" description="Disordered" evidence="1">
    <location>
        <begin position="105"/>
        <end position="130"/>
    </location>
</feature>
<dbReference type="EMBL" id="KV417615">
    <property type="protein sequence ID" value="KZP14601.1"/>
    <property type="molecule type" value="Genomic_DNA"/>
</dbReference>
<protein>
    <submittedName>
        <fullName evidence="2">Uncharacterized protein</fullName>
    </submittedName>
</protein>
<dbReference type="Proteomes" id="UP000076532">
    <property type="component" value="Unassembled WGS sequence"/>
</dbReference>
<feature type="region of interest" description="Disordered" evidence="1">
    <location>
        <begin position="58"/>
        <end position="77"/>
    </location>
</feature>
<dbReference type="AlphaFoldDB" id="A0A166DDQ7"/>
<gene>
    <name evidence="2" type="ORF">FIBSPDRAFT_868122</name>
</gene>
<evidence type="ECO:0000313" key="2">
    <source>
        <dbReference type="EMBL" id="KZP14601.1"/>
    </source>
</evidence>
<accession>A0A166DDQ7</accession>
<reference evidence="2 3" key="1">
    <citation type="journal article" date="2016" name="Mol. Biol. Evol.">
        <title>Comparative Genomics of Early-Diverging Mushroom-Forming Fungi Provides Insights into the Origins of Lignocellulose Decay Capabilities.</title>
        <authorList>
            <person name="Nagy L.G."/>
            <person name="Riley R."/>
            <person name="Tritt A."/>
            <person name="Adam C."/>
            <person name="Daum C."/>
            <person name="Floudas D."/>
            <person name="Sun H."/>
            <person name="Yadav J.S."/>
            <person name="Pangilinan J."/>
            <person name="Larsson K.H."/>
            <person name="Matsuura K."/>
            <person name="Barry K."/>
            <person name="Labutti K."/>
            <person name="Kuo R."/>
            <person name="Ohm R.A."/>
            <person name="Bhattacharya S.S."/>
            <person name="Shirouzu T."/>
            <person name="Yoshinaga Y."/>
            <person name="Martin F.M."/>
            <person name="Grigoriev I.V."/>
            <person name="Hibbett D.S."/>
        </authorList>
    </citation>
    <scope>NUCLEOTIDE SEQUENCE [LARGE SCALE GENOMIC DNA]</scope>
    <source>
        <strain evidence="2 3">CBS 109695</strain>
    </source>
</reference>
<keyword evidence="3" id="KW-1185">Reference proteome</keyword>